<comment type="caution">
    <text evidence="2">The sequence shown here is derived from an EMBL/GenBank/DDBJ whole genome shotgun (WGS) entry which is preliminary data.</text>
</comment>
<feature type="region of interest" description="Disordered" evidence="1">
    <location>
        <begin position="1"/>
        <end position="33"/>
    </location>
</feature>
<feature type="compositionally biased region" description="Basic residues" evidence="1">
    <location>
        <begin position="8"/>
        <end position="20"/>
    </location>
</feature>
<dbReference type="VEuPathDB" id="MicrosporidiaDB:CWI36_0302p0010"/>
<reference evidence="2 3" key="1">
    <citation type="submission" date="2017-12" db="EMBL/GenBank/DDBJ databases">
        <authorList>
            <person name="Pombert J.-F."/>
            <person name="Haag K.L."/>
            <person name="Ebert D."/>
        </authorList>
    </citation>
    <scope>NUCLEOTIDE SEQUENCE [LARGE SCALE GENOMIC DNA]</scope>
    <source>
        <strain evidence="2">BE-OM-2</strain>
    </source>
</reference>
<organism evidence="2 3">
    <name type="scientific">Hamiltosporidium magnivora</name>
    <dbReference type="NCBI Taxonomy" id="148818"/>
    <lineage>
        <taxon>Eukaryota</taxon>
        <taxon>Fungi</taxon>
        <taxon>Fungi incertae sedis</taxon>
        <taxon>Microsporidia</taxon>
        <taxon>Dubosqiidae</taxon>
        <taxon>Hamiltosporidium</taxon>
    </lineage>
</organism>
<evidence type="ECO:0000313" key="3">
    <source>
        <dbReference type="Proteomes" id="UP000291404"/>
    </source>
</evidence>
<dbReference type="AlphaFoldDB" id="A0A4Q9LH21"/>
<keyword evidence="3" id="KW-1185">Reference proteome</keyword>
<protein>
    <submittedName>
        <fullName evidence="2">Uncharacterized protein</fullName>
    </submittedName>
</protein>
<dbReference type="VEuPathDB" id="MicrosporidiaDB:CWI39_0966p0010"/>
<evidence type="ECO:0000313" key="2">
    <source>
        <dbReference type="EMBL" id="TBU07247.1"/>
    </source>
</evidence>
<sequence>MKKETKVKAIKASKSNKKSKHTSDDVTDSDYSKLSCLSSPKNHELNNEFKINELKHYDDIEICSNNCNTFFYKNGNPVKLTVQEMQISWQFFDWMNKRDKIYNTNVPISYPKKIMTENGLIQKNMEQANFRSKKK</sequence>
<evidence type="ECO:0000256" key="1">
    <source>
        <dbReference type="SAM" id="MobiDB-lite"/>
    </source>
</evidence>
<proteinExistence type="predicted"/>
<name>A0A4Q9LH21_9MICR</name>
<dbReference type="EMBL" id="PITI01000302">
    <property type="protein sequence ID" value="TBU07247.1"/>
    <property type="molecule type" value="Genomic_DNA"/>
</dbReference>
<accession>A0A4Q9LH21</accession>
<gene>
    <name evidence="2" type="ORF">CWI36_0302p0010</name>
</gene>
<dbReference type="Proteomes" id="UP000291404">
    <property type="component" value="Unassembled WGS sequence"/>
</dbReference>